<dbReference type="SUPFAM" id="SSF52096">
    <property type="entry name" value="ClpP/crotonase"/>
    <property type="match status" value="1"/>
</dbReference>
<proteinExistence type="predicted"/>
<dbReference type="AlphaFoldDB" id="A0A9P7JL48"/>
<dbReference type="InterPro" id="IPR029045">
    <property type="entry name" value="ClpP/crotonase-like_dom_sf"/>
</dbReference>
<dbReference type="OrthoDB" id="10421449at2759"/>
<dbReference type="Pfam" id="PF00378">
    <property type="entry name" value="ECH_1"/>
    <property type="match status" value="1"/>
</dbReference>
<dbReference type="RefSeq" id="XP_041284472.1">
    <property type="nucleotide sequence ID" value="XM_041440745.1"/>
</dbReference>
<organism evidence="1 2">
    <name type="scientific">Suillus discolor</name>
    <dbReference type="NCBI Taxonomy" id="1912936"/>
    <lineage>
        <taxon>Eukaryota</taxon>
        <taxon>Fungi</taxon>
        <taxon>Dikarya</taxon>
        <taxon>Basidiomycota</taxon>
        <taxon>Agaricomycotina</taxon>
        <taxon>Agaricomycetes</taxon>
        <taxon>Agaricomycetidae</taxon>
        <taxon>Boletales</taxon>
        <taxon>Suillineae</taxon>
        <taxon>Suillaceae</taxon>
        <taxon>Suillus</taxon>
    </lineage>
</organism>
<accession>A0A9P7JL48</accession>
<sequence>MSREELWDYGCTFCCESEAYQIALPEGLSRRFLKPNNLKTAIGAAHVVLRDGFFELVLTGHIIGADEAERWGILWVVPEGSVVDEVVKVAKARDIAVNAGEDAVNAAFEMSLAERLRFEKRLFVSTQERACCPLLTHFI</sequence>
<protein>
    <submittedName>
        <fullName evidence="1">Uncharacterized protein</fullName>
    </submittedName>
</protein>
<dbReference type="Gene3D" id="3.90.226.10">
    <property type="entry name" value="2-enoyl-CoA Hydratase, Chain A, domain 1"/>
    <property type="match status" value="1"/>
</dbReference>
<comment type="caution">
    <text evidence="1">The sequence shown here is derived from an EMBL/GenBank/DDBJ whole genome shotgun (WGS) entry which is preliminary data.</text>
</comment>
<dbReference type="GeneID" id="64703004"/>
<evidence type="ECO:0000313" key="2">
    <source>
        <dbReference type="Proteomes" id="UP000823399"/>
    </source>
</evidence>
<dbReference type="EMBL" id="JABBWM010000236">
    <property type="protein sequence ID" value="KAG2084124.1"/>
    <property type="molecule type" value="Genomic_DNA"/>
</dbReference>
<dbReference type="Proteomes" id="UP000823399">
    <property type="component" value="Unassembled WGS sequence"/>
</dbReference>
<gene>
    <name evidence="1" type="ORF">F5147DRAFT_765282</name>
</gene>
<keyword evidence="2" id="KW-1185">Reference proteome</keyword>
<name>A0A9P7JL48_9AGAM</name>
<evidence type="ECO:0000313" key="1">
    <source>
        <dbReference type="EMBL" id="KAG2084124.1"/>
    </source>
</evidence>
<dbReference type="InterPro" id="IPR001753">
    <property type="entry name" value="Enoyl-CoA_hydra/iso"/>
</dbReference>
<reference evidence="1" key="1">
    <citation type="journal article" date="2020" name="New Phytol.">
        <title>Comparative genomics reveals dynamic genome evolution in host specialist ectomycorrhizal fungi.</title>
        <authorList>
            <person name="Lofgren L.A."/>
            <person name="Nguyen N.H."/>
            <person name="Vilgalys R."/>
            <person name="Ruytinx J."/>
            <person name="Liao H.L."/>
            <person name="Branco S."/>
            <person name="Kuo A."/>
            <person name="LaButti K."/>
            <person name="Lipzen A."/>
            <person name="Andreopoulos W."/>
            <person name="Pangilinan J."/>
            <person name="Riley R."/>
            <person name="Hundley H."/>
            <person name="Na H."/>
            <person name="Barry K."/>
            <person name="Grigoriev I.V."/>
            <person name="Stajich J.E."/>
            <person name="Kennedy P.G."/>
        </authorList>
    </citation>
    <scope>NUCLEOTIDE SEQUENCE</scope>
    <source>
        <strain evidence="1">FC423</strain>
    </source>
</reference>